<comment type="subcellular location">
    <subcellularLocation>
        <location evidence="1">Membrane</location>
        <topology evidence="1">Single-pass membrane protein</topology>
    </subcellularLocation>
</comment>
<feature type="region of interest" description="Disordered" evidence="5">
    <location>
        <begin position="480"/>
        <end position="555"/>
    </location>
</feature>
<accession>A0AAD6IQ02</accession>
<keyword evidence="4 6" id="KW-0472">Membrane</keyword>
<evidence type="ECO:0000259" key="7">
    <source>
        <dbReference type="PROSITE" id="PS51767"/>
    </source>
</evidence>
<feature type="transmembrane region" description="Helical" evidence="6">
    <location>
        <begin position="450"/>
        <end position="471"/>
    </location>
</feature>
<sequence length="555" mass="58975">MGMGRFSSAVHGYGVPALLSAFFLLSYFVAQNGHNISLQQSSQLAERSVSIEHVKRADGSYVIIPVTYDLIVRGELDANLYTDVLFGYINMAHVTWVPKTPSSRNEFCNQAKNGPGCQIAGKTGYYSPRSTTGNAPSFEVSQETSSNYTATATGRWYSDSVTIAGITVDLQFGVADYWNTTPTLGLGVFPRYADSRRPSYLTVLKQQGQIGDTVCSVYDSGNSTVGGSLLLGAVDRAKFTGKFKVWDDGSEYPGDVPVPNVRFLNSTSEISPDSNGVNGSLATIYPSLPAIYVPQVVIDSIAAPPNGLYYDVPCDWFNPDEDFLEFTWQELVIKMPLADLLFPYPGTTADQNSCFVSIFANTEVQSGYYTYVLGQPFLKSAYVVMNPVNNLTAMAVSNRDVTTQNIVELGGSLASSIGDIQGIAPATTTAPPPPPPPPPSESSGTPVGPIVGGVVGGVAALAAVIGGIFFFRRRRRPAAVATPPEMPPPAPPGPVSELGSPDPRNDWGAPKKVGIGADGATHPVEYAEAPGHPLIQHTEPTVYAELPGSNGIGAR</sequence>
<keyword evidence="2 6" id="KW-0812">Transmembrane</keyword>
<evidence type="ECO:0000256" key="1">
    <source>
        <dbReference type="ARBA" id="ARBA00004167"/>
    </source>
</evidence>
<dbReference type="GO" id="GO:0016020">
    <property type="term" value="C:membrane"/>
    <property type="evidence" value="ECO:0007669"/>
    <property type="project" value="UniProtKB-SubCell"/>
</dbReference>
<keyword evidence="9" id="KW-1185">Reference proteome</keyword>
<dbReference type="AlphaFoldDB" id="A0AAD6IQ02"/>
<dbReference type="PANTHER" id="PTHR15549">
    <property type="entry name" value="PAIRED IMMUNOGLOBULIN-LIKE TYPE 2 RECEPTOR"/>
    <property type="match status" value="1"/>
</dbReference>
<protein>
    <submittedName>
        <fullName evidence="8">Barrierpepsin</fullName>
    </submittedName>
</protein>
<feature type="region of interest" description="Disordered" evidence="5">
    <location>
        <begin position="423"/>
        <end position="448"/>
    </location>
</feature>
<dbReference type="GO" id="GO:0071944">
    <property type="term" value="C:cell periphery"/>
    <property type="evidence" value="ECO:0007669"/>
    <property type="project" value="UniProtKB-ARBA"/>
</dbReference>
<dbReference type="SUPFAM" id="SSF50630">
    <property type="entry name" value="Acid proteases"/>
    <property type="match status" value="1"/>
</dbReference>
<keyword evidence="3 6" id="KW-1133">Transmembrane helix</keyword>
<name>A0AAD6IQ02_DREDA</name>
<evidence type="ECO:0000256" key="3">
    <source>
        <dbReference type="ARBA" id="ARBA00022989"/>
    </source>
</evidence>
<evidence type="ECO:0000256" key="6">
    <source>
        <dbReference type="SAM" id="Phobius"/>
    </source>
</evidence>
<dbReference type="Gene3D" id="2.40.70.10">
    <property type="entry name" value="Acid Proteases"/>
    <property type="match status" value="2"/>
</dbReference>
<dbReference type="InterPro" id="IPR033121">
    <property type="entry name" value="PEPTIDASE_A1"/>
</dbReference>
<comment type="caution">
    <text evidence="8">The sequence shown here is derived from an EMBL/GenBank/DDBJ whole genome shotgun (WGS) entry which is preliminary data.</text>
</comment>
<organism evidence="8 9">
    <name type="scientific">Drechslerella dactyloides</name>
    <name type="common">Nematode-trapping fungus</name>
    <name type="synonym">Arthrobotrys dactyloides</name>
    <dbReference type="NCBI Taxonomy" id="74499"/>
    <lineage>
        <taxon>Eukaryota</taxon>
        <taxon>Fungi</taxon>
        <taxon>Dikarya</taxon>
        <taxon>Ascomycota</taxon>
        <taxon>Pezizomycotina</taxon>
        <taxon>Orbiliomycetes</taxon>
        <taxon>Orbiliales</taxon>
        <taxon>Orbiliaceae</taxon>
        <taxon>Drechslerella</taxon>
    </lineage>
</organism>
<feature type="compositionally biased region" description="Pro residues" evidence="5">
    <location>
        <begin position="430"/>
        <end position="440"/>
    </location>
</feature>
<evidence type="ECO:0000256" key="2">
    <source>
        <dbReference type="ARBA" id="ARBA00022692"/>
    </source>
</evidence>
<dbReference type="PROSITE" id="PS51767">
    <property type="entry name" value="PEPTIDASE_A1"/>
    <property type="match status" value="1"/>
</dbReference>
<dbReference type="Pfam" id="PF00026">
    <property type="entry name" value="Asp"/>
    <property type="match status" value="1"/>
</dbReference>
<dbReference type="Proteomes" id="UP001221413">
    <property type="component" value="Unassembled WGS sequence"/>
</dbReference>
<feature type="compositionally biased region" description="Pro residues" evidence="5">
    <location>
        <begin position="484"/>
        <end position="494"/>
    </location>
</feature>
<dbReference type="InterPro" id="IPR051694">
    <property type="entry name" value="Immunoregulatory_rcpt-like"/>
</dbReference>
<evidence type="ECO:0000256" key="5">
    <source>
        <dbReference type="SAM" id="MobiDB-lite"/>
    </source>
</evidence>
<evidence type="ECO:0000313" key="8">
    <source>
        <dbReference type="EMBL" id="KAJ6256191.1"/>
    </source>
</evidence>
<evidence type="ECO:0000313" key="9">
    <source>
        <dbReference type="Proteomes" id="UP001221413"/>
    </source>
</evidence>
<dbReference type="InterPro" id="IPR021109">
    <property type="entry name" value="Peptidase_aspartic_dom_sf"/>
</dbReference>
<feature type="domain" description="Peptidase A1" evidence="7">
    <location>
        <begin position="72"/>
        <end position="395"/>
    </location>
</feature>
<gene>
    <name evidence="8" type="ORF">Dda_9026</name>
</gene>
<proteinExistence type="predicted"/>
<evidence type="ECO:0000256" key="4">
    <source>
        <dbReference type="ARBA" id="ARBA00023136"/>
    </source>
</evidence>
<reference evidence="8" key="1">
    <citation type="submission" date="2023-01" db="EMBL/GenBank/DDBJ databases">
        <title>The chitinases involved in constricting ring structure development in the nematode-trapping fungus Drechslerella dactyloides.</title>
        <authorList>
            <person name="Wang R."/>
            <person name="Zhang L."/>
            <person name="Tang P."/>
            <person name="Li S."/>
            <person name="Liang L."/>
        </authorList>
    </citation>
    <scope>NUCLEOTIDE SEQUENCE</scope>
    <source>
        <strain evidence="8">YMF1.00031</strain>
    </source>
</reference>
<dbReference type="EMBL" id="JAQGDS010000014">
    <property type="protein sequence ID" value="KAJ6256191.1"/>
    <property type="molecule type" value="Genomic_DNA"/>
</dbReference>